<organism evidence="4">
    <name type="scientific">Bifidobacterium fermentum</name>
    <dbReference type="NCBI Taxonomy" id="3059035"/>
    <lineage>
        <taxon>Bacteria</taxon>
        <taxon>Bacillati</taxon>
        <taxon>Actinomycetota</taxon>
        <taxon>Actinomycetes</taxon>
        <taxon>Bifidobacteriales</taxon>
        <taxon>Bifidobacteriaceae</taxon>
        <taxon>Bifidobacterium</taxon>
    </lineage>
</organism>
<dbReference type="AlphaFoldDB" id="A0AB39UJ24"/>
<dbReference type="EMBL" id="CP129675">
    <property type="protein sequence ID" value="XDS46391.1"/>
    <property type="molecule type" value="Genomic_DNA"/>
</dbReference>
<feature type="transmembrane region" description="Helical" evidence="2">
    <location>
        <begin position="57"/>
        <end position="78"/>
    </location>
</feature>
<dbReference type="EMBL" id="CP129683">
    <property type="protein sequence ID" value="XDS50055.1"/>
    <property type="molecule type" value="Genomic_DNA"/>
</dbReference>
<name>A0AB39UJ24_9BIFI</name>
<dbReference type="InterPro" id="IPR036249">
    <property type="entry name" value="Thioredoxin-like_sf"/>
</dbReference>
<protein>
    <submittedName>
        <fullName evidence="4">Thioredoxin domain-containing protein</fullName>
    </submittedName>
</protein>
<dbReference type="KEGG" id="bfk:QN062_06520"/>
<proteinExistence type="predicted"/>
<dbReference type="RefSeq" id="WP_369341027.1">
    <property type="nucleotide sequence ID" value="NZ_CP129675.1"/>
</dbReference>
<evidence type="ECO:0000313" key="4">
    <source>
        <dbReference type="EMBL" id="XDS48829.1"/>
    </source>
</evidence>
<dbReference type="EMBL" id="CP129682">
    <property type="protein sequence ID" value="XDS48829.1"/>
    <property type="molecule type" value="Genomic_DNA"/>
</dbReference>
<evidence type="ECO:0000256" key="1">
    <source>
        <dbReference type="SAM" id="MobiDB-lite"/>
    </source>
</evidence>
<evidence type="ECO:0000313" key="5">
    <source>
        <dbReference type="EMBL" id="XDS50055.1"/>
    </source>
</evidence>
<keyword evidence="2" id="KW-0812">Transmembrane</keyword>
<dbReference type="Gene3D" id="3.40.30.10">
    <property type="entry name" value="Glutaredoxin"/>
    <property type="match status" value="1"/>
</dbReference>
<keyword evidence="2" id="KW-0472">Membrane</keyword>
<evidence type="ECO:0000313" key="3">
    <source>
        <dbReference type="EMBL" id="XDS46391.1"/>
    </source>
</evidence>
<accession>A0AB39UJ24</accession>
<feature type="compositionally biased region" description="Polar residues" evidence="1">
    <location>
        <begin position="1"/>
        <end position="29"/>
    </location>
</feature>
<reference evidence="4" key="1">
    <citation type="submission" date="2023-07" db="EMBL/GenBank/DDBJ databases">
        <title>Bifidobacterium aquikefiriaerophilum sp. nov. and Bifidobacterium eccum sp. nov., isolated from water kefir.</title>
        <authorList>
            <person name="Breselge S."/>
            <person name="Bellassi P."/>
            <person name="Barcenilla C."/>
            <person name="Alvarez-Ordonez A."/>
            <person name="Morelli L."/>
            <person name="Cotter P.D."/>
        </authorList>
    </citation>
    <scope>NUCLEOTIDE SEQUENCE</scope>
    <source>
        <strain evidence="5">WK012_4_13</strain>
        <strain evidence="4">WK013_4_14</strain>
        <strain evidence="3">WK048_4_13</strain>
    </source>
</reference>
<gene>
    <name evidence="5" type="ORF">QN062_06520</name>
    <name evidence="4" type="ORF">QN216_00715</name>
    <name evidence="3" type="ORF">QN217_09730</name>
</gene>
<keyword evidence="2" id="KW-1133">Transmembrane helix</keyword>
<dbReference type="SUPFAM" id="SSF52833">
    <property type="entry name" value="Thioredoxin-like"/>
    <property type="match status" value="1"/>
</dbReference>
<feature type="region of interest" description="Disordered" evidence="1">
    <location>
        <begin position="1"/>
        <end position="39"/>
    </location>
</feature>
<evidence type="ECO:0000256" key="2">
    <source>
        <dbReference type="SAM" id="Phobius"/>
    </source>
</evidence>
<sequence>MAQNPKRNSPSNKASSNRNPVRATQNKNSRNGRRAAEEQAEREQLATIAKERKQQTIIGIIVVAVVVALVAIAGFSVWRANRPVSEATVQKSYDAVQSVKTKPADANSKGGFLISKNGLNKKIAKVPTVEIYMDFLCPGCGSLNRSLDPTLTAMEQAGQINLEIYPNAFLDSLSTDEYSTRTASQVAYIAQNDPDHVLAFIANLFAEDFQPSESSYKAVSNATLQKLAIKSGVPSAIAKKSTAGTYTSWITKISSYTPLRKELWNVSGSNKGQMTTPTVRINGNYWDLVTVESANSDLVSDFLKAVGLEESEIGTSGKLPSIGSTGKPIAIS</sequence>